<dbReference type="Proteomes" id="UP001303046">
    <property type="component" value="Unassembled WGS sequence"/>
</dbReference>
<evidence type="ECO:0000259" key="3">
    <source>
        <dbReference type="Pfam" id="PF15903"/>
    </source>
</evidence>
<dbReference type="InterPro" id="IPR031780">
    <property type="entry name" value="FAM65_N"/>
</dbReference>
<sequence length="1212" mass="136566">MTYLIGDVLDLIEWVDGFSRRYRENALSITGKGTKLYPYPPFEHLKAACHEYDVVTGVMPWRPLFWMPFPPPPPLPAPCQQLIPVAPSVPYGCVLPVQDCFVPISLVSPFASLPLRQRERTKTPRKNILRQKQQKSSHNLATADVSRHPLCSHVQNIDARTFRDRALNKELGPSFELNRGVSPLAAGVTTLPRKHEVVTFSGPRKKNNTSQGVQSARLVRRTNKYVPRQPGATLDRIAWLGSYLGQELVSSSESSSDNNCSNFSQDNNDISSLEKVEIQMNPIRMEALTLPRSIGASQQRYENHFFNPDYCATVGRIRPLYDTPMMDDRRFATMEPSDARRYRATSIYIDGNNGYGTVKSCGDTPTRLRSQTFTSAFDMAPTGGARKRTDLIFEALSKGFKSFIVHYSDEVQRLRDELTDADSSQLKRLNDELYRAEESLQLYESHKQRLTKLYEKYRSGAYNNMKVKSSSITDLRAAFTGKTVDRAAAAVEMELQNMMGRIVVDIKAIAGFARIAAGDVFEVTVRHGNQKWRTRGRTQADRTQNWEKSQAILACQPDASIEVKVAEVRMFKTKVLSERSFEPCELFSSEPQLVTMNLNQIGTIKLQLVVTWIPLLASHTSSRPPMAPKAGEESNTETIERRPRVVLREKKRGSAARVAMKEQWRSSTTLLDSIYQDVSKTIPTVEAMSTFDLRRPAQSVSPVRQISRRSASMAHLVATPSESPDSIRAFNKRFGSTTPSETSSDKSASSTEMLETIESLVPMVDRLASNQYAELQSLVETLKQWQNILRRSSQRRSSLTRSSLFHTPSTASEELDDNVLMAGDLHSENDSGIDSLRQRYSPFASDGMRKKYGENGGRKDGKRFRQMKERRKSLGAMIDPSELEQMYLESDRFWESPDDDTKGTATGNAEIDMCLRYHLSRVARCLQILQSIPSECPLVYKSTETLKKLEVETVTLDDLLRLANTVPAVPNVANVLAEIGADPSLQEIWLSACYPLHTQLVAPRDDLRTQVKLNIAHIVEQNYPHLVNRVADSIVRLMTDSAQEEMKFVTVFHFVGVFRGRHFESYVENLGHDAWMISLLSSGQASRVLQVADRLSRVPIVPPIESLKQIAIILADGEEQNRKILERYLSSARGQLQSDLVSSYLCLLEADEELGRLGAIRALSIMNNSRTTMQLSHVAENDSSEKVKREAARLIRRLGSKMTSDDEQITRI</sequence>
<evidence type="ECO:0000256" key="1">
    <source>
        <dbReference type="ARBA" id="ARBA00005744"/>
    </source>
</evidence>
<evidence type="ECO:0000313" key="5">
    <source>
        <dbReference type="Proteomes" id="UP001303046"/>
    </source>
</evidence>
<comment type="caution">
    <text evidence="4">The sequence shown here is derived from an EMBL/GenBank/DDBJ whole genome shotgun (WGS) entry which is preliminary data.</text>
</comment>
<feature type="compositionally biased region" description="Basic residues" evidence="2">
    <location>
        <begin position="123"/>
        <end position="135"/>
    </location>
</feature>
<evidence type="ECO:0000256" key="2">
    <source>
        <dbReference type="SAM" id="MobiDB-lite"/>
    </source>
</evidence>
<protein>
    <recommendedName>
        <fullName evidence="3">FAM65 N-terminal domain-containing protein</fullName>
    </recommendedName>
</protein>
<keyword evidence="5" id="KW-1185">Reference proteome</keyword>
<comment type="similarity">
    <text evidence="1">Belongs to the RIPOR family.</text>
</comment>
<proteinExistence type="inferred from homology"/>
<dbReference type="PANTHER" id="PTHR15829:SF13">
    <property type="entry name" value="FAM65 N-TERMINAL DOMAIN-CONTAINING PROTEIN"/>
    <property type="match status" value="1"/>
</dbReference>
<reference evidence="4 5" key="1">
    <citation type="submission" date="2023-08" db="EMBL/GenBank/DDBJ databases">
        <title>A Necator americanus chromosomal reference genome.</title>
        <authorList>
            <person name="Ilik V."/>
            <person name="Petrzelkova K.J."/>
            <person name="Pardy F."/>
            <person name="Fuh T."/>
            <person name="Niatou-Singa F.S."/>
            <person name="Gouil Q."/>
            <person name="Baker L."/>
            <person name="Ritchie M.E."/>
            <person name="Jex A.R."/>
            <person name="Gazzola D."/>
            <person name="Li H."/>
            <person name="Toshio Fujiwara R."/>
            <person name="Zhan B."/>
            <person name="Aroian R.V."/>
            <person name="Pafco B."/>
            <person name="Schwarz E.M."/>
        </authorList>
    </citation>
    <scope>NUCLEOTIDE SEQUENCE [LARGE SCALE GENOMIC DNA]</scope>
    <source>
        <strain evidence="4 5">Aroian</strain>
        <tissue evidence="4">Whole animal</tissue>
    </source>
</reference>
<feature type="region of interest" description="Disordered" evidence="2">
    <location>
        <begin position="731"/>
        <end position="751"/>
    </location>
</feature>
<feature type="region of interest" description="Disordered" evidence="2">
    <location>
        <begin position="117"/>
        <end position="141"/>
    </location>
</feature>
<accession>A0ABR1D8B0</accession>
<feature type="domain" description="FAM65 N-terminal" evidence="3">
    <location>
        <begin position="378"/>
        <end position="629"/>
    </location>
</feature>
<organism evidence="4 5">
    <name type="scientific">Necator americanus</name>
    <name type="common">Human hookworm</name>
    <dbReference type="NCBI Taxonomy" id="51031"/>
    <lineage>
        <taxon>Eukaryota</taxon>
        <taxon>Metazoa</taxon>
        <taxon>Ecdysozoa</taxon>
        <taxon>Nematoda</taxon>
        <taxon>Chromadorea</taxon>
        <taxon>Rhabditida</taxon>
        <taxon>Rhabditina</taxon>
        <taxon>Rhabditomorpha</taxon>
        <taxon>Strongyloidea</taxon>
        <taxon>Ancylostomatidae</taxon>
        <taxon>Bunostominae</taxon>
        <taxon>Necator</taxon>
    </lineage>
</organism>
<feature type="compositionally biased region" description="Low complexity" evidence="2">
    <location>
        <begin position="738"/>
        <end position="751"/>
    </location>
</feature>
<evidence type="ECO:0000313" key="4">
    <source>
        <dbReference type="EMBL" id="KAK6746729.1"/>
    </source>
</evidence>
<name>A0ABR1D8B0_NECAM</name>
<dbReference type="EMBL" id="JAVFWL010000004">
    <property type="protein sequence ID" value="KAK6746729.1"/>
    <property type="molecule type" value="Genomic_DNA"/>
</dbReference>
<dbReference type="Pfam" id="PF15903">
    <property type="entry name" value="PL48"/>
    <property type="match status" value="1"/>
</dbReference>
<dbReference type="InterPro" id="IPR026136">
    <property type="entry name" value="RIPOR3"/>
</dbReference>
<gene>
    <name evidence="4" type="primary">Necator_chrIV.g13455</name>
    <name evidence="4" type="ORF">RB195_000164</name>
</gene>
<dbReference type="PANTHER" id="PTHR15829">
    <property type="entry name" value="PROTEIN KINASE PKN/PRK1, EFFECTOR"/>
    <property type="match status" value="1"/>
</dbReference>